<dbReference type="EMBL" id="JAVHJL010000009">
    <property type="protein sequence ID" value="KAK6497639.1"/>
    <property type="molecule type" value="Genomic_DNA"/>
</dbReference>
<feature type="compositionally biased region" description="Polar residues" evidence="1">
    <location>
        <begin position="128"/>
        <end position="145"/>
    </location>
</feature>
<evidence type="ECO:0000256" key="1">
    <source>
        <dbReference type="SAM" id="MobiDB-lite"/>
    </source>
</evidence>
<feature type="compositionally biased region" description="Polar residues" evidence="1">
    <location>
        <begin position="81"/>
        <end position="94"/>
    </location>
</feature>
<reference evidence="2 3" key="1">
    <citation type="submission" date="2023-08" db="EMBL/GenBank/DDBJ databases">
        <authorList>
            <person name="Palmer J.M."/>
        </authorList>
    </citation>
    <scope>NUCLEOTIDE SEQUENCE [LARGE SCALE GENOMIC DNA]</scope>
    <source>
        <strain evidence="2 3">TWF481</strain>
    </source>
</reference>
<proteinExistence type="predicted"/>
<organism evidence="2 3">
    <name type="scientific">Arthrobotrys musiformis</name>
    <dbReference type="NCBI Taxonomy" id="47236"/>
    <lineage>
        <taxon>Eukaryota</taxon>
        <taxon>Fungi</taxon>
        <taxon>Dikarya</taxon>
        <taxon>Ascomycota</taxon>
        <taxon>Pezizomycotina</taxon>
        <taxon>Orbiliomycetes</taxon>
        <taxon>Orbiliales</taxon>
        <taxon>Orbiliaceae</taxon>
        <taxon>Arthrobotrys</taxon>
    </lineage>
</organism>
<keyword evidence="3" id="KW-1185">Reference proteome</keyword>
<evidence type="ECO:0000313" key="2">
    <source>
        <dbReference type="EMBL" id="KAK6497639.1"/>
    </source>
</evidence>
<dbReference type="AlphaFoldDB" id="A0AAV9W1Z6"/>
<evidence type="ECO:0000313" key="3">
    <source>
        <dbReference type="Proteomes" id="UP001370758"/>
    </source>
</evidence>
<name>A0AAV9W1Z6_9PEZI</name>
<sequence>MSGSSKPHRLPQAENSIPDTALSVLRLEHQESSSVQLAVSQASRYYNQARNVSHGKASGTAEKRQIIQYQEHTRLSGVSVLESTKTATGSSTETVDPRSYRRQGSSSRSDRTESQAQAPLHPPELGHSSASAVTTKSGTNPNAGNAPTVKVPRRSEEPDMYQFPGWGVKIYESLTSCIQQSLEKYNEDALVVLRWLSGNFKPEDLDSPSSVSKPRSTQRLEFHHIEVLQGLKAANWIDIAESSRVAMELWEECIDSELDTLRKDNRERPVLYENQPRNIRLIQKFWCLFILLLKLPETLQEIYQACQEQGVPSCFVAGDVRLEQNRLSRSTTKYPGSALPFVGITVFLLALDLYEKDFKAAKKTCSELFDGICVLETHEKEFSSQMKIAADLIMVGIHQKVGEKVEARFYISQIRKVKNAKDLVWYKWVEIVFGEALDLQIE</sequence>
<feature type="region of interest" description="Disordered" evidence="1">
    <location>
        <begin position="78"/>
        <end position="157"/>
    </location>
</feature>
<protein>
    <recommendedName>
        <fullName evidence="4">NWD NACHT-NTPase N-terminal domain-containing protein</fullName>
    </recommendedName>
</protein>
<dbReference type="Proteomes" id="UP001370758">
    <property type="component" value="Unassembled WGS sequence"/>
</dbReference>
<accession>A0AAV9W1Z6</accession>
<evidence type="ECO:0008006" key="4">
    <source>
        <dbReference type="Google" id="ProtNLM"/>
    </source>
</evidence>
<gene>
    <name evidence="2" type="ORF">TWF481_012044</name>
</gene>
<comment type="caution">
    <text evidence="2">The sequence shown here is derived from an EMBL/GenBank/DDBJ whole genome shotgun (WGS) entry which is preliminary data.</text>
</comment>